<dbReference type="Proteomes" id="UP001295684">
    <property type="component" value="Unassembled WGS sequence"/>
</dbReference>
<gene>
    <name evidence="1" type="ORF">ECRASSUSDP1_LOCUS26632</name>
</gene>
<dbReference type="Gene3D" id="3.50.50.60">
    <property type="entry name" value="FAD/NAD(P)-binding domain"/>
    <property type="match status" value="1"/>
</dbReference>
<sequence>MDFKEKVVDSLFIGGGPATLAIICKAIEDKKLASLIKRNSIAILEKSGSFGGGELQFFGINSNTSAQGFVNCIPKTDKERLLAVLNLKRPSPAFDSQMTTKQSEKDHFEEKKFKGKKQVCYQISESNQLGTEISPESVQDIIQDSDQQISLSDKLPREEIDNLMLHYEWRPAPLSLIGTYLNYVGNQILNKINIIHNQKIFHPFTEVINIKQVSSGDILVKAKSTRDHESNIVHFRAKRVVLANGGKPTIPSTLSEEIPSEKLIVADHLLKKDGFNSFVTTLNDNPGKRKIVIIGGSHSGFSAAWILLNGPACYNHNKGLGKLIFKGIMPKQVIRCADKFGCGSQYCDAPVSSNPKQSQACHCFGTFDTRKIWKFDEAQQLPQFSDSEITILYKDKIKVYFHDSKDAYRSGYKAFKKCDIKKEIYPLTGLRGDAKNLYLDVIKGREKRVRLMKVKDFKTQKSIISKADYVILSCGYHTSPIPILNVDDEEVKLAVKVPGTQCEVDSQLRLMTADGGVCANIFGVGLAYPAHLTLSCKVTKSSSKYTRADAFQIYNNAISGIILKNLLPRSKNSLKNHFFYSKRVPQKKESFSKERHLKKKQERINKEFIYQKYKSFKRTFNSTEETKISEGKPNLKLPKFFIKKSFPSNSKTQAKSFEGEEQITLSRKGEGTNMKEFIQNYIKGNPNQRLNSSLETKCRRNLRICDENMKQRGHKIPLMTPERIHMPTSLPVCPSQKVKPSMEQPKFALPKKVLGYLKFNGKNQPLNRTRVKRMQGFMQNKKFVQYILANNPPQKFMNKRKNRAKTLARPRVD</sequence>
<comment type="caution">
    <text evidence="1">The sequence shown here is derived from an EMBL/GenBank/DDBJ whole genome shotgun (WGS) entry which is preliminary data.</text>
</comment>
<proteinExistence type="predicted"/>
<dbReference type="EMBL" id="CAMPGE010027463">
    <property type="protein sequence ID" value="CAI2385090.1"/>
    <property type="molecule type" value="Genomic_DNA"/>
</dbReference>
<keyword evidence="2" id="KW-1185">Reference proteome</keyword>
<evidence type="ECO:0000313" key="2">
    <source>
        <dbReference type="Proteomes" id="UP001295684"/>
    </source>
</evidence>
<dbReference type="SUPFAM" id="SSF51905">
    <property type="entry name" value="FAD/NAD(P)-binding domain"/>
    <property type="match status" value="1"/>
</dbReference>
<name>A0AAD1Y672_EUPCR</name>
<accession>A0AAD1Y672</accession>
<dbReference type="AlphaFoldDB" id="A0AAD1Y672"/>
<reference evidence="1" key="1">
    <citation type="submission" date="2023-07" db="EMBL/GenBank/DDBJ databases">
        <authorList>
            <consortium name="AG Swart"/>
            <person name="Singh M."/>
            <person name="Singh A."/>
            <person name="Seah K."/>
            <person name="Emmerich C."/>
        </authorList>
    </citation>
    <scope>NUCLEOTIDE SEQUENCE</scope>
    <source>
        <strain evidence="1">DP1</strain>
    </source>
</reference>
<evidence type="ECO:0000313" key="1">
    <source>
        <dbReference type="EMBL" id="CAI2385090.1"/>
    </source>
</evidence>
<protein>
    <submittedName>
        <fullName evidence="1">Uncharacterized protein</fullName>
    </submittedName>
</protein>
<organism evidence="1 2">
    <name type="scientific">Euplotes crassus</name>
    <dbReference type="NCBI Taxonomy" id="5936"/>
    <lineage>
        <taxon>Eukaryota</taxon>
        <taxon>Sar</taxon>
        <taxon>Alveolata</taxon>
        <taxon>Ciliophora</taxon>
        <taxon>Intramacronucleata</taxon>
        <taxon>Spirotrichea</taxon>
        <taxon>Hypotrichia</taxon>
        <taxon>Euplotida</taxon>
        <taxon>Euplotidae</taxon>
        <taxon>Moneuplotes</taxon>
    </lineage>
</organism>
<dbReference type="InterPro" id="IPR036188">
    <property type="entry name" value="FAD/NAD-bd_sf"/>
</dbReference>